<comment type="subcellular location">
    <subcellularLocation>
        <location evidence="2">Cytoplasm</location>
    </subcellularLocation>
</comment>
<organism evidence="4 5">
    <name type="scientific">Enterococcus rivorum</name>
    <dbReference type="NCBI Taxonomy" id="762845"/>
    <lineage>
        <taxon>Bacteria</taxon>
        <taxon>Bacillati</taxon>
        <taxon>Bacillota</taxon>
        <taxon>Bacilli</taxon>
        <taxon>Lactobacillales</taxon>
        <taxon>Enterococcaceae</taxon>
        <taxon>Enterococcus</taxon>
    </lineage>
</organism>
<dbReference type="EMBL" id="MIEK01000056">
    <property type="protein sequence ID" value="OEH81184.1"/>
    <property type="molecule type" value="Genomic_DNA"/>
</dbReference>
<dbReference type="OrthoDB" id="9777884at2"/>
<dbReference type="SUPFAM" id="SSF52402">
    <property type="entry name" value="Adenine nucleotide alpha hydrolases-like"/>
    <property type="match status" value="1"/>
</dbReference>
<comment type="caution">
    <text evidence="4">The sequence shown here is derived from an EMBL/GenBank/DDBJ whole genome shotgun (WGS) entry which is preliminary data.</text>
</comment>
<dbReference type="PIRSF" id="PIRSF006276">
    <property type="entry name" value="UspA"/>
    <property type="match status" value="1"/>
</dbReference>
<protein>
    <recommendedName>
        <fullName evidence="2">Universal stress protein</fullName>
    </recommendedName>
</protein>
<evidence type="ECO:0000313" key="4">
    <source>
        <dbReference type="EMBL" id="OEH81184.1"/>
    </source>
</evidence>
<dbReference type="CDD" id="cd00293">
    <property type="entry name" value="USP-like"/>
    <property type="match status" value="1"/>
</dbReference>
<evidence type="ECO:0000256" key="2">
    <source>
        <dbReference type="PIRNR" id="PIRNR006276"/>
    </source>
</evidence>
<evidence type="ECO:0000259" key="3">
    <source>
        <dbReference type="Pfam" id="PF00582"/>
    </source>
</evidence>
<accession>A0A1E5KTH7</accession>
<feature type="domain" description="UspA" evidence="3">
    <location>
        <begin position="7"/>
        <end position="142"/>
    </location>
</feature>
<dbReference type="PANTHER" id="PTHR46268">
    <property type="entry name" value="STRESS RESPONSE PROTEIN NHAX"/>
    <property type="match status" value="1"/>
</dbReference>
<proteinExistence type="inferred from homology"/>
<dbReference type="STRING" id="762845.BCR26_04880"/>
<evidence type="ECO:0000313" key="5">
    <source>
        <dbReference type="Proteomes" id="UP000095256"/>
    </source>
</evidence>
<dbReference type="PRINTS" id="PR01438">
    <property type="entry name" value="UNVRSLSTRESS"/>
</dbReference>
<name>A0A1E5KTH7_9ENTE</name>
<dbReference type="RefSeq" id="WP_069699772.1">
    <property type="nucleotide sequence ID" value="NZ_JAGGMA010000004.1"/>
</dbReference>
<gene>
    <name evidence="4" type="ORF">BCR26_04880</name>
</gene>
<dbReference type="PANTHER" id="PTHR46268:SF6">
    <property type="entry name" value="UNIVERSAL STRESS PROTEIN UP12"/>
    <property type="match status" value="1"/>
</dbReference>
<dbReference type="Pfam" id="PF00582">
    <property type="entry name" value="Usp"/>
    <property type="match status" value="1"/>
</dbReference>
<comment type="similarity">
    <text evidence="1 2">Belongs to the universal stress protein A family.</text>
</comment>
<dbReference type="InterPro" id="IPR014729">
    <property type="entry name" value="Rossmann-like_a/b/a_fold"/>
</dbReference>
<dbReference type="InterPro" id="IPR006016">
    <property type="entry name" value="UspA"/>
</dbReference>
<dbReference type="InterPro" id="IPR006015">
    <property type="entry name" value="Universal_stress_UspA"/>
</dbReference>
<sequence length="142" mass="15641">MPNKGSYKNILVAVDGSTASNIAFKEAIYIAKRNNAKLYVAQVINNKLNYLPKESIDILVEDCKNLFQELKDQAKNLDFEDVHSVIEVGSPKEVIATSIPKRENIDLIVLGATGKHFISGALMGSLTYHVAIHAECSVQIVR</sequence>
<reference evidence="4 5" key="1">
    <citation type="submission" date="2016-09" db="EMBL/GenBank/DDBJ databases">
        <authorList>
            <person name="Capua I."/>
            <person name="De Benedictis P."/>
            <person name="Joannis T."/>
            <person name="Lombin L.H."/>
            <person name="Cattoli G."/>
        </authorList>
    </citation>
    <scope>NUCLEOTIDE SEQUENCE [LARGE SCALE GENOMIC DNA]</scope>
    <source>
        <strain evidence="4 5">LMG 25899</strain>
    </source>
</reference>
<evidence type="ECO:0000256" key="1">
    <source>
        <dbReference type="ARBA" id="ARBA00008791"/>
    </source>
</evidence>
<dbReference type="Gene3D" id="3.40.50.620">
    <property type="entry name" value="HUPs"/>
    <property type="match status" value="1"/>
</dbReference>
<keyword evidence="5" id="KW-1185">Reference proteome</keyword>
<keyword evidence="2" id="KW-0963">Cytoplasm</keyword>
<dbReference type="Proteomes" id="UP000095256">
    <property type="component" value="Unassembled WGS sequence"/>
</dbReference>
<dbReference type="GO" id="GO:0005737">
    <property type="term" value="C:cytoplasm"/>
    <property type="evidence" value="ECO:0007669"/>
    <property type="project" value="UniProtKB-SubCell"/>
</dbReference>
<dbReference type="AlphaFoldDB" id="A0A1E5KTH7"/>